<gene>
    <name evidence="3" type="ORF">OJ253_1520</name>
</gene>
<evidence type="ECO:0000313" key="3">
    <source>
        <dbReference type="EMBL" id="KAJ1609521.1"/>
    </source>
</evidence>
<proteinExistence type="predicted"/>
<feature type="compositionally biased region" description="Low complexity" evidence="1">
    <location>
        <begin position="26"/>
        <end position="36"/>
    </location>
</feature>
<accession>A0A9D5HXP6</accession>
<dbReference type="EMBL" id="JAPCXC010000033">
    <property type="protein sequence ID" value="KAJ1609521.1"/>
    <property type="molecule type" value="Genomic_DNA"/>
</dbReference>
<dbReference type="OrthoDB" id="2135488at2759"/>
<feature type="compositionally biased region" description="Gly residues" evidence="1">
    <location>
        <begin position="98"/>
        <end position="107"/>
    </location>
</feature>
<evidence type="ECO:0000256" key="1">
    <source>
        <dbReference type="SAM" id="MobiDB-lite"/>
    </source>
</evidence>
<reference evidence="3" key="1">
    <citation type="submission" date="2022-10" db="EMBL/GenBank/DDBJ databases">
        <title>Adaptive evolution leads to modifications in subtelomeric GC content in a zoonotic Cryptosporidium species.</title>
        <authorList>
            <person name="Li J."/>
            <person name="Feng Y."/>
            <person name="Xiao L."/>
        </authorList>
    </citation>
    <scope>NUCLEOTIDE SEQUENCE</scope>
    <source>
        <strain evidence="3">33844</strain>
    </source>
</reference>
<comment type="caution">
    <text evidence="3">The sequence shown here is derived from an EMBL/GenBank/DDBJ whole genome shotgun (WGS) entry which is preliminary data.</text>
</comment>
<feature type="region of interest" description="Disordered" evidence="1">
    <location>
        <begin position="1"/>
        <end position="114"/>
    </location>
</feature>
<feature type="domain" description="NELF-A N-terminal" evidence="2">
    <location>
        <begin position="125"/>
        <end position="233"/>
    </location>
</feature>
<sequence>MVKRDYSETEAAAESGPKEGCELSEEQGGSSGSSSNEVEKGKDSSLRLSNGADFGLNSRSESEKDPSSSSVRKVRNSEVQIDLGQELKPSSTERDGKVGGSESGDGSGSEDDEEGYEPYIKYLQALSMSWSSCQASSMLTKDLVEYIVPRFQDCSTPIKVRIIMSILYISDSLREACKQEFMGILNFGELDRDDWVRKLSRLMIPFVQKGVLDLGETDTETAFKILRHLDELRMRENVYFRLKPPLESIHMCDPLTDESIHGELPCYNVDYDNFAPQKDFELLLADVEKDGLHKMRAASSSFSYTK</sequence>
<name>A0A9D5HXP6_9CRYT</name>
<organism evidence="3">
    <name type="scientific">Cryptosporidium canis</name>
    <dbReference type="NCBI Taxonomy" id="195482"/>
    <lineage>
        <taxon>Eukaryota</taxon>
        <taxon>Sar</taxon>
        <taxon>Alveolata</taxon>
        <taxon>Apicomplexa</taxon>
        <taxon>Conoidasida</taxon>
        <taxon>Coccidia</taxon>
        <taxon>Eucoccidiorida</taxon>
        <taxon>Eimeriorina</taxon>
        <taxon>Cryptosporidiidae</taxon>
        <taxon>Cryptosporidium</taxon>
    </lineage>
</organism>
<protein>
    <submittedName>
        <fullName evidence="3">Apicomplexan specific protein</fullName>
    </submittedName>
</protein>
<evidence type="ECO:0000259" key="2">
    <source>
        <dbReference type="Pfam" id="PF23553"/>
    </source>
</evidence>
<dbReference type="AlphaFoldDB" id="A0A9D5HXP6"/>
<dbReference type="InterPro" id="IPR056557">
    <property type="entry name" value="NELF-A_N"/>
</dbReference>
<dbReference type="Proteomes" id="UP001067231">
    <property type="component" value="Unassembled WGS sequence"/>
</dbReference>
<dbReference type="Pfam" id="PF23553">
    <property type="entry name" value="NELF-A_N"/>
    <property type="match status" value="1"/>
</dbReference>